<dbReference type="Proteomes" id="UP001630127">
    <property type="component" value="Unassembled WGS sequence"/>
</dbReference>
<feature type="region of interest" description="Disordered" evidence="3">
    <location>
        <begin position="42"/>
        <end position="65"/>
    </location>
</feature>
<evidence type="ECO:0000313" key="5">
    <source>
        <dbReference type="EMBL" id="KAL3497637.1"/>
    </source>
</evidence>
<dbReference type="InterPro" id="IPR011990">
    <property type="entry name" value="TPR-like_helical_dom_sf"/>
</dbReference>
<keyword evidence="6" id="KW-1185">Reference proteome</keyword>
<proteinExistence type="inferred from homology"/>
<keyword evidence="2" id="KW-0677">Repeat</keyword>
<dbReference type="PANTHER" id="PTHR46598">
    <property type="entry name" value="BNAC05G43320D PROTEIN"/>
    <property type="match status" value="1"/>
</dbReference>
<name>A0ABD2XRQ3_9GENT</name>
<sequence length="717" mass="81776">MAQCQKKAILLHRFLIKSCRSIIGVASNSGLKSETSRYRASSSTVERDGMLGSRDKFSKNSTFKQSPTCIKPEKLGWEVSSHTALLGKLENALRDHELDEAWETYKDFKRLYGFPGDSLMRQLITEFSYSLDSKWLRMAFDLVFSIPKAKSALLKLDLLTKLCLSLARAEMPVPASVILRLMLGKKSLPQVDILGLVVLHLVKTETGTILATNILSEISDLYLELFASKSNCARMIKPDTMLFNLVLDGCVRFGSSLKGQQMIELMAQVGVPADAHTIVMIAQIHEMNCMRDDLKRFKRYIDNVSAPLVCHYRQFYDSLLSLHFIFNDIDAASALILDMYGHGDSDNCQKLRQEPCAIPIGSPNLRMGLKLHIQPELLLKDTIIKVERKPKFVLTKNGKLVLSSCAVAKLMREYKRCGRINELSKLLNCIESKLGSSDSSSLSHGVIDACIHLGWLETAHDILDDLESEGNPLSKGSYPSLLTAYYNRKMFREGDALRKQIRKAGALLDLSDEMDISKNSLHLEGKSTLNLEKVNFIGRPDFAKSIIQEIKQEAESVPGSEMIHELNSSIYFFMKAKMIGDAVKTYQRMQEMKIQPTVLTFAYLIYGYSSLEMYREITVLWGYVKRNLVKSNSMVHRDLYESLLLNFIRGGYFERVMEVIAFMTESHLYVDKWIYKTEFLKFHKDLYRSLRASNTRNEVQMKRLEHVEAFRNWIQIK</sequence>
<dbReference type="EMBL" id="JBJUIK010000017">
    <property type="protein sequence ID" value="KAL3497637.1"/>
    <property type="molecule type" value="Genomic_DNA"/>
</dbReference>
<gene>
    <name evidence="5" type="ORF">ACH5RR_040369</name>
</gene>
<evidence type="ECO:0000256" key="1">
    <source>
        <dbReference type="ARBA" id="ARBA00007626"/>
    </source>
</evidence>
<dbReference type="InterPro" id="IPR057440">
    <property type="entry name" value="At1g68980-like_TPR"/>
</dbReference>
<feature type="compositionally biased region" description="Basic and acidic residues" evidence="3">
    <location>
        <begin position="45"/>
        <end position="58"/>
    </location>
</feature>
<dbReference type="Pfam" id="PF25245">
    <property type="entry name" value="TPR_At1g68980"/>
    <property type="match status" value="1"/>
</dbReference>
<comment type="similarity">
    <text evidence="1">Belongs to the PPR family. P subfamily.</text>
</comment>
<accession>A0ABD2XRQ3</accession>
<evidence type="ECO:0000256" key="2">
    <source>
        <dbReference type="ARBA" id="ARBA00022737"/>
    </source>
</evidence>
<evidence type="ECO:0000256" key="3">
    <source>
        <dbReference type="SAM" id="MobiDB-lite"/>
    </source>
</evidence>
<dbReference type="Gene3D" id="1.25.40.10">
    <property type="entry name" value="Tetratricopeptide repeat domain"/>
    <property type="match status" value="3"/>
</dbReference>
<evidence type="ECO:0000259" key="4">
    <source>
        <dbReference type="Pfam" id="PF25245"/>
    </source>
</evidence>
<dbReference type="PANTHER" id="PTHR46598:SF3">
    <property type="entry name" value="OS07G0495300 PROTEIN"/>
    <property type="match status" value="1"/>
</dbReference>
<reference evidence="5 6" key="1">
    <citation type="submission" date="2024-11" db="EMBL/GenBank/DDBJ databases">
        <title>A near-complete genome assembly of Cinchona calisaya.</title>
        <authorList>
            <person name="Lian D.C."/>
            <person name="Zhao X.W."/>
            <person name="Wei L."/>
        </authorList>
    </citation>
    <scope>NUCLEOTIDE SEQUENCE [LARGE SCALE GENOMIC DNA]</scope>
    <source>
        <tissue evidence="5">Nenye</tissue>
    </source>
</reference>
<protein>
    <recommendedName>
        <fullName evidence="4">At1g68980-like TPR repeats domain-containing protein</fullName>
    </recommendedName>
</protein>
<feature type="domain" description="At1g68980-like TPR repeats" evidence="4">
    <location>
        <begin position="81"/>
        <end position="218"/>
    </location>
</feature>
<dbReference type="AlphaFoldDB" id="A0ABD2XRQ3"/>
<dbReference type="InterPro" id="IPR002885">
    <property type="entry name" value="PPR_rpt"/>
</dbReference>
<comment type="caution">
    <text evidence="5">The sequence shown here is derived from an EMBL/GenBank/DDBJ whole genome shotgun (WGS) entry which is preliminary data.</text>
</comment>
<evidence type="ECO:0000313" key="6">
    <source>
        <dbReference type="Proteomes" id="UP001630127"/>
    </source>
</evidence>
<dbReference type="Pfam" id="PF13812">
    <property type="entry name" value="PPR_3"/>
    <property type="match status" value="1"/>
</dbReference>
<organism evidence="5 6">
    <name type="scientific">Cinchona calisaya</name>
    <dbReference type="NCBI Taxonomy" id="153742"/>
    <lineage>
        <taxon>Eukaryota</taxon>
        <taxon>Viridiplantae</taxon>
        <taxon>Streptophyta</taxon>
        <taxon>Embryophyta</taxon>
        <taxon>Tracheophyta</taxon>
        <taxon>Spermatophyta</taxon>
        <taxon>Magnoliopsida</taxon>
        <taxon>eudicotyledons</taxon>
        <taxon>Gunneridae</taxon>
        <taxon>Pentapetalae</taxon>
        <taxon>asterids</taxon>
        <taxon>lamiids</taxon>
        <taxon>Gentianales</taxon>
        <taxon>Rubiaceae</taxon>
        <taxon>Cinchonoideae</taxon>
        <taxon>Cinchoneae</taxon>
        <taxon>Cinchona</taxon>
    </lineage>
</organism>